<feature type="transmembrane region" description="Helical" evidence="7">
    <location>
        <begin position="148"/>
        <end position="166"/>
    </location>
</feature>
<feature type="transmembrane region" description="Helical" evidence="7">
    <location>
        <begin position="200"/>
        <end position="221"/>
    </location>
</feature>
<evidence type="ECO:0000256" key="1">
    <source>
        <dbReference type="ARBA" id="ARBA00004127"/>
    </source>
</evidence>
<dbReference type="OrthoDB" id="341137at2"/>
<accession>A0A1A7R3F0</accession>
<comment type="subcellular location">
    <subcellularLocation>
        <location evidence="1">Endomembrane system</location>
        <topology evidence="1">Multi-pass membrane protein</topology>
    </subcellularLocation>
</comment>
<keyword evidence="10" id="KW-1185">Reference proteome</keyword>
<dbReference type="Pfam" id="PF05090">
    <property type="entry name" value="HTTM"/>
    <property type="match status" value="1"/>
</dbReference>
<name>A0A1A7R3F0_9FLAO</name>
<dbReference type="GO" id="GO:0012505">
    <property type="term" value="C:endomembrane system"/>
    <property type="evidence" value="ECO:0007669"/>
    <property type="project" value="UniProtKB-SubCell"/>
</dbReference>
<dbReference type="RefSeq" id="WP_066431653.1">
    <property type="nucleotide sequence ID" value="NZ_LZRN01000007.1"/>
</dbReference>
<keyword evidence="4 7" id="KW-0472">Membrane</keyword>
<dbReference type="Pfam" id="PF22777">
    <property type="entry name" value="VKGC_lumenal_dom"/>
    <property type="match status" value="1"/>
</dbReference>
<evidence type="ECO:0000256" key="2">
    <source>
        <dbReference type="ARBA" id="ARBA00022692"/>
    </source>
</evidence>
<feature type="transmembrane region" description="Helical" evidence="7">
    <location>
        <begin position="291"/>
        <end position="311"/>
    </location>
</feature>
<keyword evidence="3 7" id="KW-1133">Transmembrane helix</keyword>
<dbReference type="Proteomes" id="UP000248987">
    <property type="component" value="Unassembled WGS sequence"/>
</dbReference>
<feature type="transmembrane region" description="Helical" evidence="7">
    <location>
        <begin position="254"/>
        <end position="271"/>
    </location>
</feature>
<evidence type="ECO:0000313" key="9">
    <source>
        <dbReference type="EMBL" id="RAJ25885.1"/>
    </source>
</evidence>
<dbReference type="STRING" id="49280.A9996_04865"/>
<gene>
    <name evidence="9" type="ORF">LX77_01302</name>
</gene>
<dbReference type="PANTHER" id="PTHR12639:SF7">
    <property type="entry name" value="HTTM DOMAIN-CONTAINING PROTEIN"/>
    <property type="match status" value="1"/>
</dbReference>
<keyword evidence="6" id="KW-0456">Lyase</keyword>
<evidence type="ECO:0000256" key="4">
    <source>
        <dbReference type="ARBA" id="ARBA00023136"/>
    </source>
</evidence>
<feature type="transmembrane region" description="Helical" evidence="7">
    <location>
        <begin position="66"/>
        <end position="82"/>
    </location>
</feature>
<sequence>MHKLLFKHIDNSALIVFRIIFGFLIFMESVGAILTGWIRRTLMEPQVTFSFIGFEWLQPLPGNGMYFYYAVMGICGLFIMVGYKYRWSMLVFTLLWTGTYLMQKSSYNNHYYLLILLSAIMLFQPAHKYLSVDAKLNPKIKMISMPNWCAFVFIFQMFIVYTYGAIAKIYPDWLDASVAEILMKSKKDYFLVGELLQQKWVHYSIAYVGILFDALIIPLLLWKPTRKFAFFASIFFHLFNSFVFQIGIFPYLSLAFALFFFPTATIHRIFLRRKSFYDQQEVIVPKYHKPFIAVFVIYFGVQIGLPLRHWFIKDDVLWTEEGHRLSWRMMLRAKSGYTTFKVVDAKTNLQIPLQIEDYLSKKQLRSVSTKPDVIWQFAQRLKQIFADQGREVKVFVNASVRVNGGELKQLIDPEIDLASVKWHPLKHSDWLRPSQQESVPKK</sequence>
<dbReference type="InterPro" id="IPR053934">
    <property type="entry name" value="HTTM_dom"/>
</dbReference>
<organism evidence="9 10">
    <name type="scientific">Gelidibacter algens</name>
    <dbReference type="NCBI Taxonomy" id="49280"/>
    <lineage>
        <taxon>Bacteria</taxon>
        <taxon>Pseudomonadati</taxon>
        <taxon>Bacteroidota</taxon>
        <taxon>Flavobacteriia</taxon>
        <taxon>Flavobacteriales</taxon>
        <taxon>Flavobacteriaceae</taxon>
        <taxon>Gelidibacter</taxon>
    </lineage>
</organism>
<evidence type="ECO:0000256" key="5">
    <source>
        <dbReference type="ARBA" id="ARBA00023157"/>
    </source>
</evidence>
<dbReference type="EMBL" id="QLLQ01000003">
    <property type="protein sequence ID" value="RAJ25885.1"/>
    <property type="molecule type" value="Genomic_DNA"/>
</dbReference>
<dbReference type="SMART" id="SM00752">
    <property type="entry name" value="HTTM"/>
    <property type="match status" value="1"/>
</dbReference>
<keyword evidence="2 7" id="KW-0812">Transmembrane</keyword>
<proteinExistence type="predicted"/>
<feature type="transmembrane region" description="Helical" evidence="7">
    <location>
        <begin position="109"/>
        <end position="127"/>
    </location>
</feature>
<evidence type="ECO:0000259" key="8">
    <source>
        <dbReference type="SMART" id="SM00752"/>
    </source>
</evidence>
<feature type="domain" description="HTTM-like" evidence="8">
    <location>
        <begin position="6"/>
        <end position="265"/>
    </location>
</feature>
<dbReference type="AlphaFoldDB" id="A0A1A7R3F0"/>
<evidence type="ECO:0000256" key="6">
    <source>
        <dbReference type="ARBA" id="ARBA00023239"/>
    </source>
</evidence>
<protein>
    <submittedName>
        <fullName evidence="9">Vitamin K-dependent gamma-carboxylase-like protein</fullName>
    </submittedName>
</protein>
<dbReference type="GO" id="GO:0008488">
    <property type="term" value="F:gamma-glutamyl carboxylase activity"/>
    <property type="evidence" value="ECO:0007669"/>
    <property type="project" value="InterPro"/>
</dbReference>
<feature type="transmembrane region" description="Helical" evidence="7">
    <location>
        <begin position="12"/>
        <end position="38"/>
    </location>
</feature>
<dbReference type="GO" id="GO:0019842">
    <property type="term" value="F:vitamin binding"/>
    <property type="evidence" value="ECO:0007669"/>
    <property type="project" value="TreeGrafter"/>
</dbReference>
<comment type="caution">
    <text evidence="9">The sequence shown here is derived from an EMBL/GenBank/DDBJ whole genome shotgun (WGS) entry which is preliminary data.</text>
</comment>
<dbReference type="InterPro" id="IPR011020">
    <property type="entry name" value="HTTM-like"/>
</dbReference>
<evidence type="ECO:0000256" key="7">
    <source>
        <dbReference type="SAM" id="Phobius"/>
    </source>
</evidence>
<dbReference type="InterPro" id="IPR007782">
    <property type="entry name" value="VKG_COase"/>
</dbReference>
<dbReference type="PANTHER" id="PTHR12639">
    <property type="entry name" value="VITAMIN K-DEPENDENT GAMMA-CARBOXYLASE"/>
    <property type="match status" value="1"/>
</dbReference>
<evidence type="ECO:0000313" key="10">
    <source>
        <dbReference type="Proteomes" id="UP000248987"/>
    </source>
</evidence>
<feature type="transmembrane region" description="Helical" evidence="7">
    <location>
        <begin position="228"/>
        <end position="248"/>
    </location>
</feature>
<reference evidence="9 10" key="1">
    <citation type="submission" date="2018-06" db="EMBL/GenBank/DDBJ databases">
        <title>Genomic Encyclopedia of Archaeal and Bacterial Type Strains, Phase II (KMG-II): from individual species to whole genera.</title>
        <authorList>
            <person name="Goeker M."/>
        </authorList>
    </citation>
    <scope>NUCLEOTIDE SEQUENCE [LARGE SCALE GENOMIC DNA]</scope>
    <source>
        <strain evidence="9 10">DSM 12408</strain>
    </source>
</reference>
<keyword evidence="5" id="KW-1015">Disulfide bond</keyword>
<evidence type="ECO:0000256" key="3">
    <source>
        <dbReference type="ARBA" id="ARBA00022989"/>
    </source>
</evidence>
<dbReference type="InterPro" id="IPR053935">
    <property type="entry name" value="VKGC_lumenal_dom"/>
</dbReference>